<organism evidence="6 7">
    <name type="scientific">Calicophoron daubneyi</name>
    <name type="common">Rumen fluke</name>
    <name type="synonym">Paramphistomum daubneyi</name>
    <dbReference type="NCBI Taxonomy" id="300641"/>
    <lineage>
        <taxon>Eukaryota</taxon>
        <taxon>Metazoa</taxon>
        <taxon>Spiralia</taxon>
        <taxon>Lophotrochozoa</taxon>
        <taxon>Platyhelminthes</taxon>
        <taxon>Trematoda</taxon>
        <taxon>Digenea</taxon>
        <taxon>Plagiorchiida</taxon>
        <taxon>Pronocephalata</taxon>
        <taxon>Paramphistomoidea</taxon>
        <taxon>Paramphistomidae</taxon>
        <taxon>Calicophoron</taxon>
    </lineage>
</organism>
<dbReference type="PROSITE" id="PS51257">
    <property type="entry name" value="PROKAR_LIPOPROTEIN"/>
    <property type="match status" value="1"/>
</dbReference>
<comment type="caution">
    <text evidence="6">The sequence shown here is derived from an EMBL/GenBank/DDBJ whole genome shotgun (WGS) entry which is preliminary data.</text>
</comment>
<dbReference type="InterPro" id="IPR018499">
    <property type="entry name" value="Tetraspanin/Peripherin"/>
</dbReference>
<evidence type="ECO:0000256" key="4">
    <source>
        <dbReference type="ARBA" id="ARBA00023136"/>
    </source>
</evidence>
<keyword evidence="4 5" id="KW-0472">Membrane</keyword>
<dbReference type="GO" id="GO:0005886">
    <property type="term" value="C:plasma membrane"/>
    <property type="evidence" value="ECO:0007669"/>
    <property type="project" value="TreeGrafter"/>
</dbReference>
<evidence type="ECO:0000256" key="3">
    <source>
        <dbReference type="ARBA" id="ARBA00022989"/>
    </source>
</evidence>
<proteinExistence type="predicted"/>
<sequence length="275" mass="30604">MCRCIGRLALFIVNGVTLALGITLVVVGCLLIWGRPTVELLLHDRLEEFRKQAGDKWDKNKKEILENILKTSSPLGKMILSFGVFVVIISFLGFCGAFTGMSIPLYLYIGALGIITVSLIICVIVYFTKLNRSMEEKAVDLYKDAVENYVSFKSGDAKSVALAFIMPALNCCGVNGLENEFKKMEEKEEFGGREYVLSKKYPLFCCKFNKFKLTGGNCPQEFTSSNSHIQQGCADKLKLAVRTHTNNAIFLVLAIIIMLLVLLVLASWSLKSRIC</sequence>
<dbReference type="Proteomes" id="UP001497525">
    <property type="component" value="Unassembled WGS sequence"/>
</dbReference>
<reference evidence="6" key="1">
    <citation type="submission" date="2024-06" db="EMBL/GenBank/DDBJ databases">
        <authorList>
            <person name="Liu X."/>
            <person name="Lenzi L."/>
            <person name="Haldenby T S."/>
            <person name="Uol C."/>
        </authorList>
    </citation>
    <scope>NUCLEOTIDE SEQUENCE</scope>
</reference>
<evidence type="ECO:0000256" key="1">
    <source>
        <dbReference type="ARBA" id="ARBA00004141"/>
    </source>
</evidence>
<dbReference type="Pfam" id="PF00335">
    <property type="entry name" value="Tetraspanin"/>
    <property type="match status" value="1"/>
</dbReference>
<evidence type="ECO:0008006" key="8">
    <source>
        <dbReference type="Google" id="ProtNLM"/>
    </source>
</evidence>
<dbReference type="AlphaFoldDB" id="A0AAV2TNE8"/>
<name>A0AAV2TNE8_CALDB</name>
<evidence type="ECO:0000256" key="2">
    <source>
        <dbReference type="ARBA" id="ARBA00022692"/>
    </source>
</evidence>
<gene>
    <name evidence="6" type="ORF">CDAUBV1_LOCUS12548</name>
</gene>
<keyword evidence="3 5" id="KW-1133">Transmembrane helix</keyword>
<comment type="subcellular location">
    <subcellularLocation>
        <location evidence="1">Membrane</location>
        <topology evidence="1">Multi-pass membrane protein</topology>
    </subcellularLocation>
</comment>
<dbReference type="PANTHER" id="PTHR19282:SF516">
    <property type="entry name" value="TETRASPANIN"/>
    <property type="match status" value="1"/>
</dbReference>
<feature type="transmembrane region" description="Helical" evidence="5">
    <location>
        <begin position="105"/>
        <end position="127"/>
    </location>
</feature>
<feature type="transmembrane region" description="Helical" evidence="5">
    <location>
        <begin position="12"/>
        <end position="33"/>
    </location>
</feature>
<evidence type="ECO:0000256" key="5">
    <source>
        <dbReference type="SAM" id="Phobius"/>
    </source>
</evidence>
<evidence type="ECO:0000313" key="7">
    <source>
        <dbReference type="Proteomes" id="UP001497525"/>
    </source>
</evidence>
<protein>
    <recommendedName>
        <fullName evidence="8">Tetraspanin</fullName>
    </recommendedName>
</protein>
<keyword evidence="2 5" id="KW-0812">Transmembrane</keyword>
<feature type="transmembrane region" description="Helical" evidence="5">
    <location>
        <begin position="248"/>
        <end position="270"/>
    </location>
</feature>
<dbReference type="SUPFAM" id="SSF48652">
    <property type="entry name" value="Tetraspanin"/>
    <property type="match status" value="1"/>
</dbReference>
<dbReference type="EMBL" id="CAXLJL010000467">
    <property type="protein sequence ID" value="CAL5138031.1"/>
    <property type="molecule type" value="Genomic_DNA"/>
</dbReference>
<feature type="transmembrane region" description="Helical" evidence="5">
    <location>
        <begin position="79"/>
        <end position="99"/>
    </location>
</feature>
<accession>A0AAV2TNE8</accession>
<evidence type="ECO:0000313" key="6">
    <source>
        <dbReference type="EMBL" id="CAL5138031.1"/>
    </source>
</evidence>
<dbReference type="PANTHER" id="PTHR19282">
    <property type="entry name" value="TETRASPANIN"/>
    <property type="match status" value="1"/>
</dbReference>
<dbReference type="InterPro" id="IPR008952">
    <property type="entry name" value="Tetraspanin_EC2_sf"/>
</dbReference>